<proteinExistence type="predicted"/>
<feature type="signal peptide" evidence="1">
    <location>
        <begin position="1"/>
        <end position="18"/>
    </location>
</feature>
<dbReference type="PANTHER" id="PTHR42698:SF1">
    <property type="entry name" value="GTPASE ERA, MITOCHONDRIAL"/>
    <property type="match status" value="1"/>
</dbReference>
<evidence type="ECO:0000259" key="2">
    <source>
        <dbReference type="Pfam" id="PF01926"/>
    </source>
</evidence>
<feature type="non-terminal residue" evidence="3">
    <location>
        <position position="1"/>
    </location>
</feature>
<dbReference type="GO" id="GO:0005525">
    <property type="term" value="F:GTP binding"/>
    <property type="evidence" value="ECO:0007669"/>
    <property type="project" value="InterPro"/>
</dbReference>
<dbReference type="OrthoDB" id="8954335at2759"/>
<dbReference type="GO" id="GO:0000028">
    <property type="term" value="P:ribosomal small subunit assembly"/>
    <property type="evidence" value="ECO:0007669"/>
    <property type="project" value="TreeGrafter"/>
</dbReference>
<organism evidence="3 4">
    <name type="scientific">Fasciolopsis buskii</name>
    <dbReference type="NCBI Taxonomy" id="27845"/>
    <lineage>
        <taxon>Eukaryota</taxon>
        <taxon>Metazoa</taxon>
        <taxon>Spiralia</taxon>
        <taxon>Lophotrochozoa</taxon>
        <taxon>Platyhelminthes</taxon>
        <taxon>Trematoda</taxon>
        <taxon>Digenea</taxon>
        <taxon>Plagiorchiida</taxon>
        <taxon>Echinostomata</taxon>
        <taxon>Echinostomatoidea</taxon>
        <taxon>Fasciolidae</taxon>
        <taxon>Fasciolopsis</taxon>
    </lineage>
</organism>
<dbReference type="InterPro" id="IPR006073">
    <property type="entry name" value="GTP-bd"/>
</dbReference>
<dbReference type="InterPro" id="IPR027417">
    <property type="entry name" value="P-loop_NTPase"/>
</dbReference>
<dbReference type="GO" id="GO:0043024">
    <property type="term" value="F:ribosomal small subunit binding"/>
    <property type="evidence" value="ECO:0007669"/>
    <property type="project" value="TreeGrafter"/>
</dbReference>
<dbReference type="GO" id="GO:0019843">
    <property type="term" value="F:rRNA binding"/>
    <property type="evidence" value="ECO:0007669"/>
    <property type="project" value="TreeGrafter"/>
</dbReference>
<accession>A0A8E0RJU3</accession>
<dbReference type="SUPFAM" id="SSF52540">
    <property type="entry name" value="P-loop containing nucleoside triphosphate hydrolases"/>
    <property type="match status" value="1"/>
</dbReference>
<dbReference type="GO" id="GO:0005759">
    <property type="term" value="C:mitochondrial matrix"/>
    <property type="evidence" value="ECO:0007669"/>
    <property type="project" value="TreeGrafter"/>
</dbReference>
<keyword evidence="1" id="KW-0732">Signal</keyword>
<sequence>GSLSRFSLFTLLFPIQIGVFVLSPEAEYLQKLLLQQPQSPPDARTLKVAVIGCPNTGKSSLINMLTKWRVCAVSGKAHTTRSKQMAALMKDNVQVVFVDLPGIVNKGKSQKFNLDKSFMRDPHSASFESDLIMVVIDVSHPRSRSELDPEIVKALHFFNDKESILVLNKVSSFWAR</sequence>
<evidence type="ECO:0000313" key="3">
    <source>
        <dbReference type="EMBL" id="KAA0184786.1"/>
    </source>
</evidence>
<feature type="chain" id="PRO_5035001221" evidence="1">
    <location>
        <begin position="19"/>
        <end position="176"/>
    </location>
</feature>
<keyword evidence="4" id="KW-1185">Reference proteome</keyword>
<feature type="domain" description="G" evidence="2">
    <location>
        <begin position="47"/>
        <end position="169"/>
    </location>
</feature>
<dbReference type="PRINTS" id="PR00326">
    <property type="entry name" value="GTP1OBG"/>
</dbReference>
<dbReference type="Pfam" id="PF01926">
    <property type="entry name" value="MMR_HSR1"/>
    <property type="match status" value="1"/>
</dbReference>
<gene>
    <name evidence="3" type="ORF">FBUS_10929</name>
</gene>
<dbReference type="AlphaFoldDB" id="A0A8E0RJU3"/>
<name>A0A8E0RJU3_9TREM</name>
<dbReference type="Gene3D" id="3.40.50.300">
    <property type="entry name" value="P-loop containing nucleotide triphosphate hydrolases"/>
    <property type="match status" value="1"/>
</dbReference>
<protein>
    <submittedName>
        <fullName evidence="3">GTPase Era mitochondrial</fullName>
    </submittedName>
</protein>
<comment type="caution">
    <text evidence="3">The sequence shown here is derived from an EMBL/GenBank/DDBJ whole genome shotgun (WGS) entry which is preliminary data.</text>
</comment>
<dbReference type="PANTHER" id="PTHR42698">
    <property type="entry name" value="GTPASE ERA"/>
    <property type="match status" value="1"/>
</dbReference>
<dbReference type="Proteomes" id="UP000728185">
    <property type="component" value="Unassembled WGS sequence"/>
</dbReference>
<evidence type="ECO:0000256" key="1">
    <source>
        <dbReference type="SAM" id="SignalP"/>
    </source>
</evidence>
<reference evidence="3" key="1">
    <citation type="submission" date="2019-05" db="EMBL/GenBank/DDBJ databases">
        <title>Annotation for the trematode Fasciolopsis buski.</title>
        <authorList>
            <person name="Choi Y.-J."/>
        </authorList>
    </citation>
    <scope>NUCLEOTIDE SEQUENCE</scope>
    <source>
        <strain evidence="3">HT</strain>
        <tissue evidence="3">Whole worm</tissue>
    </source>
</reference>
<evidence type="ECO:0000313" key="4">
    <source>
        <dbReference type="Proteomes" id="UP000728185"/>
    </source>
</evidence>
<dbReference type="InterPro" id="IPR005662">
    <property type="entry name" value="GTPase_Era-like"/>
</dbReference>
<dbReference type="EMBL" id="LUCM01010910">
    <property type="protein sequence ID" value="KAA0184786.1"/>
    <property type="molecule type" value="Genomic_DNA"/>
</dbReference>